<proteinExistence type="inferred from homology"/>
<gene>
    <name evidence="9" type="ORF">D5S18_27600</name>
</gene>
<dbReference type="SUPFAM" id="SSF81345">
    <property type="entry name" value="ABC transporter involved in vitamin B12 uptake, BtuC"/>
    <property type="match status" value="1"/>
</dbReference>
<keyword evidence="4" id="KW-1003">Cell membrane</keyword>
<evidence type="ECO:0000313" key="10">
    <source>
        <dbReference type="Proteomes" id="UP000266677"/>
    </source>
</evidence>
<accession>A0A3A4K0V9</accession>
<name>A0A3A4K0V9_9NOCA</name>
<dbReference type="AlphaFoldDB" id="A0A3A4K0V9"/>
<evidence type="ECO:0000256" key="6">
    <source>
        <dbReference type="ARBA" id="ARBA00022989"/>
    </source>
</evidence>
<feature type="transmembrane region" description="Helical" evidence="8">
    <location>
        <begin position="91"/>
        <end position="113"/>
    </location>
</feature>
<keyword evidence="7 8" id="KW-0472">Membrane</keyword>
<feature type="transmembrane region" description="Helical" evidence="8">
    <location>
        <begin position="150"/>
        <end position="169"/>
    </location>
</feature>
<evidence type="ECO:0000256" key="5">
    <source>
        <dbReference type="ARBA" id="ARBA00022692"/>
    </source>
</evidence>
<dbReference type="PANTHER" id="PTHR30472:SF67">
    <property type="entry name" value="PERMEASE OF ABC TRANSPORTER-RELATED"/>
    <property type="match status" value="1"/>
</dbReference>
<keyword evidence="10" id="KW-1185">Reference proteome</keyword>
<feature type="transmembrane region" description="Helical" evidence="8">
    <location>
        <begin position="63"/>
        <end position="84"/>
    </location>
</feature>
<comment type="similarity">
    <text evidence="2">Belongs to the binding-protein-dependent transport system permease family. FecCD subfamily.</text>
</comment>
<dbReference type="OrthoDB" id="9782305at2"/>
<dbReference type="PANTHER" id="PTHR30472">
    <property type="entry name" value="FERRIC ENTEROBACTIN TRANSPORT SYSTEM PERMEASE PROTEIN"/>
    <property type="match status" value="1"/>
</dbReference>
<keyword evidence="6 8" id="KW-1133">Transmembrane helix</keyword>
<evidence type="ECO:0000256" key="1">
    <source>
        <dbReference type="ARBA" id="ARBA00004651"/>
    </source>
</evidence>
<dbReference type="Gene3D" id="1.10.3470.10">
    <property type="entry name" value="ABC transporter involved in vitamin B12 uptake, BtuC"/>
    <property type="match status" value="1"/>
</dbReference>
<comment type="subcellular location">
    <subcellularLocation>
        <location evidence="1">Cell membrane</location>
        <topology evidence="1">Multi-pass membrane protein</topology>
    </subcellularLocation>
</comment>
<evidence type="ECO:0000256" key="8">
    <source>
        <dbReference type="SAM" id="Phobius"/>
    </source>
</evidence>
<sequence>MRAYLVAGAALIGALLLAICLGSVPIAPGAALEIVGRKLIGADTTMFAPIDVTVLWAARVPRAVLGAVVGAGLGVAGCATQALVRNPIAEPYLLGLTYGAAAGAVAVLVTGFAPLGPMTASAAAFAGSMAAFTVVYLFARGEGTLSPLRLVLAGIAVTSGLQGIVIFLVRLADDPSTTASVLFWLFGSLADAKWSQLGLPAIVLAIIVIALVGQGRGLNALMLGDETAAGLGVRPGRLRLTLFLLIALLTGVLVALVGGIGFVGLVVPHAVRLLVGADHRRVLPLAALTGAAFLVLTDLAARTVIAPGELPIGVVTAVLGAPTFLWLVRRRARAEVGS</sequence>
<dbReference type="Pfam" id="PF01032">
    <property type="entry name" value="FecCD"/>
    <property type="match status" value="1"/>
</dbReference>
<evidence type="ECO:0000313" key="9">
    <source>
        <dbReference type="EMBL" id="RJO70943.1"/>
    </source>
</evidence>
<feature type="transmembrane region" description="Helical" evidence="8">
    <location>
        <begin position="242"/>
        <end position="270"/>
    </location>
</feature>
<dbReference type="GO" id="GO:0033214">
    <property type="term" value="P:siderophore-iron import into cell"/>
    <property type="evidence" value="ECO:0007669"/>
    <property type="project" value="TreeGrafter"/>
</dbReference>
<organism evidence="9 10">
    <name type="scientific">Nocardia panacis</name>
    <dbReference type="NCBI Taxonomy" id="2340916"/>
    <lineage>
        <taxon>Bacteria</taxon>
        <taxon>Bacillati</taxon>
        <taxon>Actinomycetota</taxon>
        <taxon>Actinomycetes</taxon>
        <taxon>Mycobacteriales</taxon>
        <taxon>Nocardiaceae</taxon>
        <taxon>Nocardia</taxon>
    </lineage>
</organism>
<feature type="transmembrane region" description="Helical" evidence="8">
    <location>
        <begin position="310"/>
        <end position="328"/>
    </location>
</feature>
<dbReference type="FunFam" id="1.10.3470.10:FF:000001">
    <property type="entry name" value="Vitamin B12 ABC transporter permease BtuC"/>
    <property type="match status" value="1"/>
</dbReference>
<evidence type="ECO:0000256" key="4">
    <source>
        <dbReference type="ARBA" id="ARBA00022475"/>
    </source>
</evidence>
<dbReference type="RefSeq" id="WP_120044000.1">
    <property type="nucleotide sequence ID" value="NZ_QZFU01000036.1"/>
</dbReference>
<keyword evidence="5 8" id="KW-0812">Transmembrane</keyword>
<dbReference type="GO" id="GO:0022857">
    <property type="term" value="F:transmembrane transporter activity"/>
    <property type="evidence" value="ECO:0007669"/>
    <property type="project" value="InterPro"/>
</dbReference>
<evidence type="ECO:0000256" key="2">
    <source>
        <dbReference type="ARBA" id="ARBA00007935"/>
    </source>
</evidence>
<feature type="transmembrane region" description="Helical" evidence="8">
    <location>
        <begin position="199"/>
        <end position="222"/>
    </location>
</feature>
<feature type="transmembrane region" description="Helical" evidence="8">
    <location>
        <begin position="119"/>
        <end position="138"/>
    </location>
</feature>
<comment type="caution">
    <text evidence="9">The sequence shown here is derived from an EMBL/GenBank/DDBJ whole genome shotgun (WGS) entry which is preliminary data.</text>
</comment>
<dbReference type="InterPro" id="IPR037294">
    <property type="entry name" value="ABC_BtuC-like"/>
</dbReference>
<dbReference type="InterPro" id="IPR000522">
    <property type="entry name" value="ABC_transptr_permease_BtuC"/>
</dbReference>
<keyword evidence="3" id="KW-0813">Transport</keyword>
<protein>
    <submittedName>
        <fullName evidence="9">Iron ABC transporter permease</fullName>
    </submittedName>
</protein>
<evidence type="ECO:0000256" key="7">
    <source>
        <dbReference type="ARBA" id="ARBA00023136"/>
    </source>
</evidence>
<reference evidence="9 10" key="1">
    <citation type="submission" date="2018-09" db="EMBL/GenBank/DDBJ databases">
        <title>YIM PH21274 draft genome.</title>
        <authorList>
            <person name="Miao C."/>
        </authorList>
    </citation>
    <scope>NUCLEOTIDE SEQUENCE [LARGE SCALE GENOMIC DNA]</scope>
    <source>
        <strain evidence="9 10">YIM PH 21724</strain>
    </source>
</reference>
<dbReference type="GO" id="GO:0005886">
    <property type="term" value="C:plasma membrane"/>
    <property type="evidence" value="ECO:0007669"/>
    <property type="project" value="UniProtKB-SubCell"/>
</dbReference>
<evidence type="ECO:0000256" key="3">
    <source>
        <dbReference type="ARBA" id="ARBA00022448"/>
    </source>
</evidence>
<dbReference type="EMBL" id="QZFU01000036">
    <property type="protein sequence ID" value="RJO70943.1"/>
    <property type="molecule type" value="Genomic_DNA"/>
</dbReference>
<dbReference type="Proteomes" id="UP000266677">
    <property type="component" value="Unassembled WGS sequence"/>
</dbReference>
<dbReference type="CDD" id="cd06550">
    <property type="entry name" value="TM_ABC_iron-siderophores_like"/>
    <property type="match status" value="1"/>
</dbReference>